<dbReference type="PANTHER" id="PTHR43272:SF33">
    <property type="entry name" value="AMP-BINDING DOMAIN-CONTAINING PROTEIN-RELATED"/>
    <property type="match status" value="1"/>
</dbReference>
<dbReference type="GO" id="GO:0004467">
    <property type="term" value="F:long-chain fatty acid-CoA ligase activity"/>
    <property type="evidence" value="ECO:0007669"/>
    <property type="project" value="UniProtKB-EC"/>
</dbReference>
<dbReference type="Pfam" id="PF23562">
    <property type="entry name" value="AMP-binding_C_3"/>
    <property type="match status" value="1"/>
</dbReference>
<keyword evidence="1" id="KW-0547">Nucleotide-binding</keyword>
<gene>
    <name evidence="4" type="ordered locus">wcw_0076</name>
</gene>
<dbReference type="InterPro" id="IPR042099">
    <property type="entry name" value="ANL_N_sf"/>
</dbReference>
<dbReference type="GO" id="GO:0005524">
    <property type="term" value="F:ATP binding"/>
    <property type="evidence" value="ECO:0007669"/>
    <property type="project" value="UniProtKB-KW"/>
</dbReference>
<dbReference type="EMBL" id="CP001928">
    <property type="protein sequence ID" value="ADI37452.1"/>
    <property type="molecule type" value="Genomic_DNA"/>
</dbReference>
<evidence type="ECO:0000313" key="4">
    <source>
        <dbReference type="EMBL" id="ADI37452.1"/>
    </source>
</evidence>
<dbReference type="KEGG" id="wch:wcw_0076"/>
<protein>
    <submittedName>
        <fullName evidence="4">Putative long-chain fatty-acid-CoA ligase</fullName>
        <ecNumber evidence="4">6.2.1.3</ecNumber>
    </submittedName>
</protein>
<dbReference type="Gene3D" id="3.40.50.12780">
    <property type="entry name" value="N-terminal domain of ligase-like"/>
    <property type="match status" value="1"/>
</dbReference>
<organism evidence="4 5">
    <name type="scientific">Waddlia chondrophila (strain ATCC VR-1470 / WSU 86-1044)</name>
    <dbReference type="NCBI Taxonomy" id="716544"/>
    <lineage>
        <taxon>Bacteria</taxon>
        <taxon>Pseudomonadati</taxon>
        <taxon>Chlamydiota</taxon>
        <taxon>Chlamydiia</taxon>
        <taxon>Parachlamydiales</taxon>
        <taxon>Waddliaceae</taxon>
        <taxon>Waddlia</taxon>
    </lineage>
</organism>
<dbReference type="GO" id="GO:0016020">
    <property type="term" value="C:membrane"/>
    <property type="evidence" value="ECO:0007669"/>
    <property type="project" value="TreeGrafter"/>
</dbReference>
<proteinExistence type="predicted"/>
<dbReference type="AlphaFoldDB" id="D6YTJ1"/>
<evidence type="ECO:0000256" key="2">
    <source>
        <dbReference type="ARBA" id="ARBA00022840"/>
    </source>
</evidence>
<dbReference type="Proteomes" id="UP000001505">
    <property type="component" value="Chromosome"/>
</dbReference>
<accession>D6YTJ1</accession>
<name>D6YTJ1_WADCW</name>
<dbReference type="HOGENOM" id="CLU_000022_45_5_0"/>
<dbReference type="InterPro" id="IPR020845">
    <property type="entry name" value="AMP-binding_CS"/>
</dbReference>
<keyword evidence="2" id="KW-0067">ATP-binding</keyword>
<evidence type="ECO:0000313" key="5">
    <source>
        <dbReference type="Proteomes" id="UP000001505"/>
    </source>
</evidence>
<dbReference type="OrthoDB" id="9803968at2"/>
<sequence length="592" mass="67583">MDPLRHLPDLLHSFNERPRQSQAFNYMKDGQWFHLSTEQVVNQVESLALYLKDQGLKKGERVGIYAKSSPYWSIIDFAVTLAGGITVPFFANLSGRHFVYEVEQSKPKWLFVGDREDWDHIKEHKEKFETTIGIEQGAYEHTDHNFYDWVEKGMNILKETPYQIEILKQAIHPDDVATIIYSSGSTGSPKGVELTHRNLVSIVNMDDFLLRGTDKYLSILPLAHIFAKQIHLIMTAWGVPIYFLNDLTKITEVATTLPITRMIVVPRILEKVYSKMLDSVKKSSLVKRLIGTWAFNLAYRKNDWIKRSLFPIADQLVYSKIRSAFGPHFHSILSGGAPLNPHLHRFYLSVGIPILQGWGLTEGSCIAVNRLHQNKVGTVGPPVPGVRFKISEDGEILAHSPTVMKGYYLNPEATRKTIDPEGWLHTGDYGYIDNDGHLVVQGRINEAFKTSQGEYVSPVPIEQRLSESPLIDMAMVIGEGHPFPAVLLFPDFPSVENWKAQKSQGYLSVHEFLDSEEVNEEIIRLIEEINKSLDHWQKIRAYRFILTPPTIDGMELTPTLKLRRKAILEKYASVVEEIYHCVGKRSFYLIQD</sequence>
<dbReference type="SUPFAM" id="SSF56801">
    <property type="entry name" value="Acetyl-CoA synthetase-like"/>
    <property type="match status" value="1"/>
</dbReference>
<evidence type="ECO:0000259" key="3">
    <source>
        <dbReference type="Pfam" id="PF00501"/>
    </source>
</evidence>
<reference evidence="4 5" key="1">
    <citation type="journal article" date="2010" name="PLoS ONE">
        <title>The Waddlia genome: a window into chlamydial biology.</title>
        <authorList>
            <person name="Bertelli C."/>
            <person name="Collyn F."/>
            <person name="Croxatto A."/>
            <person name="Ruckert C."/>
            <person name="Polkinghorne A."/>
            <person name="Kebbi-Beghdadi C."/>
            <person name="Goesmann A."/>
            <person name="Vaughan L."/>
            <person name="Greub G."/>
        </authorList>
    </citation>
    <scope>NUCLEOTIDE SEQUENCE [LARGE SCALE GENOMIC DNA]</scope>
    <source>
        <strain evidence="5">ATCC VR-1470 / WSU 86-1044</strain>
    </source>
</reference>
<dbReference type="CDD" id="cd05907">
    <property type="entry name" value="VL_LC_FACS_like"/>
    <property type="match status" value="1"/>
</dbReference>
<dbReference type="eggNOG" id="COG1022">
    <property type="taxonomic scope" value="Bacteria"/>
</dbReference>
<dbReference type="RefSeq" id="WP_013181180.1">
    <property type="nucleotide sequence ID" value="NC_014225.1"/>
</dbReference>
<dbReference type="Pfam" id="PF00501">
    <property type="entry name" value="AMP-binding"/>
    <property type="match status" value="1"/>
</dbReference>
<dbReference type="EC" id="6.2.1.3" evidence="4"/>
<dbReference type="PROSITE" id="PS00455">
    <property type="entry name" value="AMP_BINDING"/>
    <property type="match status" value="1"/>
</dbReference>
<keyword evidence="5" id="KW-1185">Reference proteome</keyword>
<dbReference type="InterPro" id="IPR000873">
    <property type="entry name" value="AMP-dep_synth/lig_dom"/>
</dbReference>
<dbReference type="PANTHER" id="PTHR43272">
    <property type="entry name" value="LONG-CHAIN-FATTY-ACID--COA LIGASE"/>
    <property type="match status" value="1"/>
</dbReference>
<keyword evidence="4" id="KW-0436">Ligase</keyword>
<feature type="domain" description="AMP-dependent synthetase/ligase" evidence="3">
    <location>
        <begin position="18"/>
        <end position="408"/>
    </location>
</feature>
<dbReference type="STRING" id="716544.wcw_0076"/>
<evidence type="ECO:0000256" key="1">
    <source>
        <dbReference type="ARBA" id="ARBA00022741"/>
    </source>
</evidence>